<keyword evidence="2" id="KW-1185">Reference proteome</keyword>
<proteinExistence type="predicted"/>
<dbReference type="RefSeq" id="WP_174495196.1">
    <property type="nucleotide sequence ID" value="NZ_CADDWK010000003.1"/>
</dbReference>
<dbReference type="PANTHER" id="PTHR40053">
    <property type="entry name" value="SPORULATION-CONTROL PROTEIN SPO0M"/>
    <property type="match status" value="1"/>
</dbReference>
<dbReference type="AlphaFoldDB" id="A0A841PXA0"/>
<dbReference type="EMBL" id="JACHGH010000003">
    <property type="protein sequence ID" value="MBB6452624.1"/>
    <property type="molecule type" value="Genomic_DNA"/>
</dbReference>
<name>A0A841PXA0_9BACI</name>
<dbReference type="Pfam" id="PF07070">
    <property type="entry name" value="Spo0M"/>
    <property type="match status" value="1"/>
</dbReference>
<gene>
    <name evidence="1" type="ORF">HNQ94_001070</name>
</gene>
<organism evidence="1 2">
    <name type="scientific">Salirhabdus euzebyi</name>
    <dbReference type="NCBI Taxonomy" id="394506"/>
    <lineage>
        <taxon>Bacteria</taxon>
        <taxon>Bacillati</taxon>
        <taxon>Bacillota</taxon>
        <taxon>Bacilli</taxon>
        <taxon>Bacillales</taxon>
        <taxon>Bacillaceae</taxon>
        <taxon>Salirhabdus</taxon>
    </lineage>
</organism>
<sequence>MFFRKTMSLLGIGSTKIDLVLEKRNYFPGDKVTGYFLFKGGNLDQYIKRIDCDLIKEDTEKDQETVIETTTILSSRVIQANKDDKLSFTFSIPEDVEPSSKNVMYYFKSKLFFHEGVESKDRDIIYIKSKVDN</sequence>
<accession>A0A841PXA0</accession>
<dbReference type="Proteomes" id="UP000581688">
    <property type="component" value="Unassembled WGS sequence"/>
</dbReference>
<comment type="caution">
    <text evidence="1">The sequence shown here is derived from an EMBL/GenBank/DDBJ whole genome shotgun (WGS) entry which is preliminary data.</text>
</comment>
<protein>
    <submittedName>
        <fullName evidence="1">Sporulation-control protein</fullName>
    </submittedName>
</protein>
<dbReference type="PANTHER" id="PTHR40053:SF1">
    <property type="entry name" value="SPORULATION-CONTROL PROTEIN SPO0M"/>
    <property type="match status" value="1"/>
</dbReference>
<dbReference type="InterPro" id="IPR009776">
    <property type="entry name" value="Spore_0_M"/>
</dbReference>
<evidence type="ECO:0000313" key="1">
    <source>
        <dbReference type="EMBL" id="MBB6452624.1"/>
    </source>
</evidence>
<reference evidence="1 2" key="1">
    <citation type="submission" date="2020-08" db="EMBL/GenBank/DDBJ databases">
        <title>Genomic Encyclopedia of Type Strains, Phase IV (KMG-IV): sequencing the most valuable type-strain genomes for metagenomic binning, comparative biology and taxonomic classification.</title>
        <authorList>
            <person name="Goeker M."/>
        </authorList>
    </citation>
    <scope>NUCLEOTIDE SEQUENCE [LARGE SCALE GENOMIC DNA]</scope>
    <source>
        <strain evidence="1 2">DSM 19612</strain>
    </source>
</reference>
<evidence type="ECO:0000313" key="2">
    <source>
        <dbReference type="Proteomes" id="UP000581688"/>
    </source>
</evidence>